<protein>
    <submittedName>
        <fullName evidence="1">Uncharacterized protein</fullName>
    </submittedName>
</protein>
<dbReference type="AlphaFoldDB" id="K2G4N9"/>
<organism evidence="1">
    <name type="scientific">uncultured bacterium</name>
    <name type="common">gcode 4</name>
    <dbReference type="NCBI Taxonomy" id="1234023"/>
    <lineage>
        <taxon>Bacteria</taxon>
        <taxon>environmental samples</taxon>
    </lineage>
</organism>
<evidence type="ECO:0000313" key="1">
    <source>
        <dbReference type="EMBL" id="EKE30203.1"/>
    </source>
</evidence>
<sequence>MQDQKLDDILWMLGKDFNALAEELWHSPEEAREVVNAVTGNQNKVTKLLESDWDRDEAVALTNWYAILESLEAKYSVEIAELNISPNSTNDFTFWVLQLDSLSTLPFVWDFLFDKIWNEKIICTKNLEIEWDKIIGKSKLIWTTIWSDFEISKINWEWKIKTIDPNALKAVTYMDWDDLRSQLESKYWTEIISSEILRWANWIICWKVTLISSPQCSVPFIWTKITFSFSGSSVKDVRNMTFWQFSSYLKWEVLLPDWDWYSFEWDNLIWKTDSAAIWFYKDWNILKEVLENKHKINIIDSEFQLANWHNGNLYWTVKTDKWFKFPFFWDKLYHVFPQGNVTDVRKISTNWLTWNLHGEVRIDHWYWYEFSEESLWDRIKTYSDWNDISSTIEKSYGIMVIWCKEQYIQSDWVMCWILTTWTWCCLPFQWNRLISEIDWRYIKDAIDLITLSDWRLTWIVQLKDNLWYEFEWDTIKWYAPLHKDSNSYL</sequence>
<name>K2G4N9_9BACT</name>
<reference evidence="1" key="1">
    <citation type="journal article" date="2012" name="Science">
        <title>Fermentation, hydrogen, and sulfur metabolism in multiple uncultivated bacterial phyla.</title>
        <authorList>
            <person name="Wrighton K.C."/>
            <person name="Thomas B.C."/>
            <person name="Sharon I."/>
            <person name="Miller C.S."/>
            <person name="Castelle C.J."/>
            <person name="VerBerkmoes N.C."/>
            <person name="Wilkins M.J."/>
            <person name="Hettich R.L."/>
            <person name="Lipton M.S."/>
            <person name="Williams K.H."/>
            <person name="Long P.E."/>
            <person name="Banfield J.F."/>
        </authorList>
    </citation>
    <scope>NUCLEOTIDE SEQUENCE [LARGE SCALE GENOMIC DNA]</scope>
</reference>
<accession>K2G4N9</accession>
<comment type="caution">
    <text evidence="1">The sequence shown here is derived from an EMBL/GenBank/DDBJ whole genome shotgun (WGS) entry which is preliminary data.</text>
</comment>
<gene>
    <name evidence="1" type="ORF">ACD_2C00027G0016</name>
</gene>
<proteinExistence type="predicted"/>
<dbReference type="EMBL" id="AMFJ01000027">
    <property type="protein sequence ID" value="EKE30203.1"/>
    <property type="molecule type" value="Genomic_DNA"/>
</dbReference>